<reference evidence="2" key="1">
    <citation type="submission" date="2016-04" db="EMBL/GenBank/DDBJ databases">
        <authorList>
            <person name="Nguyen H.D."/>
            <person name="Samba Siva P."/>
            <person name="Cullis J."/>
            <person name="Levesque C.A."/>
            <person name="Hambleton S."/>
        </authorList>
    </citation>
    <scope>NUCLEOTIDE SEQUENCE</scope>
    <source>
        <strain evidence="2">DAOMC 236416</strain>
    </source>
</reference>
<proteinExistence type="predicted"/>
<feature type="region of interest" description="Disordered" evidence="1">
    <location>
        <begin position="360"/>
        <end position="402"/>
    </location>
</feature>
<comment type="caution">
    <text evidence="2">The sequence shown here is derived from an EMBL/GenBank/DDBJ whole genome shotgun (WGS) entry which is preliminary data.</text>
</comment>
<feature type="compositionally biased region" description="Polar residues" evidence="1">
    <location>
        <begin position="1"/>
        <end position="10"/>
    </location>
</feature>
<gene>
    <name evidence="2" type="ORF">A4X13_0g6912</name>
</gene>
<keyword evidence="3" id="KW-1185">Reference proteome</keyword>
<name>A0A8T8SN27_9BASI</name>
<feature type="compositionally biased region" description="Low complexity" evidence="1">
    <location>
        <begin position="59"/>
        <end position="85"/>
    </location>
</feature>
<dbReference type="AlphaFoldDB" id="A0A8T8SN27"/>
<dbReference type="Proteomes" id="UP000077521">
    <property type="component" value="Unassembled WGS sequence"/>
</dbReference>
<reference evidence="2" key="2">
    <citation type="journal article" date="2019" name="IMA Fungus">
        <title>Genome sequencing and comparison of five Tilletia species to identify candidate genes for the detection of regulated species infecting wheat.</title>
        <authorList>
            <person name="Nguyen H.D.T."/>
            <person name="Sultana T."/>
            <person name="Kesanakurti P."/>
            <person name="Hambleton S."/>
        </authorList>
    </citation>
    <scope>NUCLEOTIDE SEQUENCE</scope>
    <source>
        <strain evidence="2">DAOMC 236416</strain>
    </source>
</reference>
<dbReference type="EMBL" id="LWDF02000736">
    <property type="protein sequence ID" value="KAE8243875.1"/>
    <property type="molecule type" value="Genomic_DNA"/>
</dbReference>
<feature type="compositionally biased region" description="Low complexity" evidence="1">
    <location>
        <begin position="224"/>
        <end position="261"/>
    </location>
</feature>
<feature type="compositionally biased region" description="Low complexity" evidence="1">
    <location>
        <begin position="120"/>
        <end position="135"/>
    </location>
</feature>
<evidence type="ECO:0000256" key="1">
    <source>
        <dbReference type="SAM" id="MobiDB-lite"/>
    </source>
</evidence>
<feature type="region of interest" description="Disordered" evidence="1">
    <location>
        <begin position="1"/>
        <end position="102"/>
    </location>
</feature>
<evidence type="ECO:0000313" key="3">
    <source>
        <dbReference type="Proteomes" id="UP000077521"/>
    </source>
</evidence>
<feature type="compositionally biased region" description="Low complexity" evidence="1">
    <location>
        <begin position="24"/>
        <end position="51"/>
    </location>
</feature>
<feature type="region of interest" description="Disordered" evidence="1">
    <location>
        <begin position="115"/>
        <end position="307"/>
    </location>
</feature>
<sequence length="402" mass="41107">MTTNQNSSPVSGAYQGVMTRSRTRAALAAARNTNNVPSSASAPVPDSSSVPAPVPSPASVPVSSSVPSSASISSSSANISSSSSVTSKAKGKVPGIPAHFKGAITRSRSALLDSAAGKIAATSSRSTSSSSPATSKGKDKAKASTSVSTVVARPALDDAPRPALGDAPRRSQVPGIPAHVQGAITRSRMARLKYAARKIATPPSRPASSSSRDKGKGKATTEVSSATAQSSNAASGNPAGPSASTALQSQLRRSSVASSSRNTLDMDDAPQSSSVASSSRHTLDTEDAPPSSSSLLQNETDDEDLDEKDPSLALYAQPSFIALALPNNHLPHAEGATSAVEQMNLINSHFLASVRPPGSILMRRTSDDHPQPGRSDSRSVLWGPDIKATYVPDEPASDITRL</sequence>
<accession>A0A8T8SN27</accession>
<feature type="compositionally biased region" description="Basic and acidic residues" evidence="1">
    <location>
        <begin position="364"/>
        <end position="377"/>
    </location>
</feature>
<protein>
    <submittedName>
        <fullName evidence="2">Uncharacterized protein</fullName>
    </submittedName>
</protein>
<organism evidence="2 3">
    <name type="scientific">Tilletia indica</name>
    <dbReference type="NCBI Taxonomy" id="43049"/>
    <lineage>
        <taxon>Eukaryota</taxon>
        <taxon>Fungi</taxon>
        <taxon>Dikarya</taxon>
        <taxon>Basidiomycota</taxon>
        <taxon>Ustilaginomycotina</taxon>
        <taxon>Exobasidiomycetes</taxon>
        <taxon>Tilletiales</taxon>
        <taxon>Tilletiaceae</taxon>
        <taxon>Tilletia</taxon>
    </lineage>
</organism>
<evidence type="ECO:0000313" key="2">
    <source>
        <dbReference type="EMBL" id="KAE8243875.1"/>
    </source>
</evidence>